<reference evidence="2 3" key="1">
    <citation type="journal article" date="2007" name="Nature">
        <title>Evolution of genes and genomes on the Drosophila phylogeny.</title>
        <authorList>
            <consortium name="Drosophila 12 Genomes Consortium"/>
            <person name="Clark A.G."/>
            <person name="Eisen M.B."/>
            <person name="Smith D.R."/>
            <person name="Bergman C.M."/>
            <person name="Oliver B."/>
            <person name="Markow T.A."/>
            <person name="Kaufman T.C."/>
            <person name="Kellis M."/>
            <person name="Gelbart W."/>
            <person name="Iyer V.N."/>
            <person name="Pollard D.A."/>
            <person name="Sackton T.B."/>
            <person name="Larracuente A.M."/>
            <person name="Singh N.D."/>
            <person name="Abad J.P."/>
            <person name="Abt D.N."/>
            <person name="Adryan B."/>
            <person name="Aguade M."/>
            <person name="Akashi H."/>
            <person name="Anderson W.W."/>
            <person name="Aquadro C.F."/>
            <person name="Ardell D.H."/>
            <person name="Arguello R."/>
            <person name="Artieri C.G."/>
            <person name="Barbash D.A."/>
            <person name="Barker D."/>
            <person name="Barsanti P."/>
            <person name="Batterham P."/>
            <person name="Batzoglou S."/>
            <person name="Begun D."/>
            <person name="Bhutkar A."/>
            <person name="Blanco E."/>
            <person name="Bosak S.A."/>
            <person name="Bradley R.K."/>
            <person name="Brand A.D."/>
            <person name="Brent M.R."/>
            <person name="Brooks A.N."/>
            <person name="Brown R.H."/>
            <person name="Butlin R.K."/>
            <person name="Caggese C."/>
            <person name="Calvi B.R."/>
            <person name="Bernardo de Carvalho A."/>
            <person name="Caspi A."/>
            <person name="Castrezana S."/>
            <person name="Celniker S.E."/>
            <person name="Chang J.L."/>
            <person name="Chapple C."/>
            <person name="Chatterji S."/>
            <person name="Chinwalla A."/>
            <person name="Civetta A."/>
            <person name="Clifton S.W."/>
            <person name="Comeron J.M."/>
            <person name="Costello J.C."/>
            <person name="Coyne J.A."/>
            <person name="Daub J."/>
            <person name="David R.G."/>
            <person name="Delcher A.L."/>
            <person name="Delehaunty K."/>
            <person name="Do C.B."/>
            <person name="Ebling H."/>
            <person name="Edwards K."/>
            <person name="Eickbush T."/>
            <person name="Evans J.D."/>
            <person name="Filipski A."/>
            <person name="Findeiss S."/>
            <person name="Freyhult E."/>
            <person name="Fulton L."/>
            <person name="Fulton R."/>
            <person name="Garcia A.C."/>
            <person name="Gardiner A."/>
            <person name="Garfield D.A."/>
            <person name="Garvin B.E."/>
            <person name="Gibson G."/>
            <person name="Gilbert D."/>
            <person name="Gnerre S."/>
            <person name="Godfrey J."/>
            <person name="Good R."/>
            <person name="Gotea V."/>
            <person name="Gravely B."/>
            <person name="Greenberg A.J."/>
            <person name="Griffiths-Jones S."/>
            <person name="Gross S."/>
            <person name="Guigo R."/>
            <person name="Gustafson E.A."/>
            <person name="Haerty W."/>
            <person name="Hahn M.W."/>
            <person name="Halligan D.L."/>
            <person name="Halpern A.L."/>
            <person name="Halter G.M."/>
            <person name="Han M.V."/>
            <person name="Heger A."/>
            <person name="Hillier L."/>
            <person name="Hinrichs A.S."/>
            <person name="Holmes I."/>
            <person name="Hoskins R.A."/>
            <person name="Hubisz M.J."/>
            <person name="Hultmark D."/>
            <person name="Huntley M.A."/>
            <person name="Jaffe D.B."/>
            <person name="Jagadeeshan S."/>
            <person name="Jeck W.R."/>
            <person name="Johnson J."/>
            <person name="Jones C.D."/>
            <person name="Jordan W.C."/>
            <person name="Karpen G.H."/>
            <person name="Kataoka E."/>
            <person name="Keightley P.D."/>
            <person name="Kheradpour P."/>
            <person name="Kirkness E.F."/>
            <person name="Koerich L.B."/>
            <person name="Kristiansen K."/>
            <person name="Kudrna D."/>
            <person name="Kulathinal R.J."/>
            <person name="Kumar S."/>
            <person name="Kwok R."/>
            <person name="Lander E."/>
            <person name="Langley C.H."/>
            <person name="Lapoint R."/>
            <person name="Lazzaro B.P."/>
            <person name="Lee S.J."/>
            <person name="Levesque L."/>
            <person name="Li R."/>
            <person name="Lin C.F."/>
            <person name="Lin M.F."/>
            <person name="Lindblad-Toh K."/>
            <person name="Llopart A."/>
            <person name="Long M."/>
            <person name="Low L."/>
            <person name="Lozovsky E."/>
            <person name="Lu J."/>
            <person name="Luo M."/>
            <person name="Machado C.A."/>
            <person name="Makalowski W."/>
            <person name="Marzo M."/>
            <person name="Matsuda M."/>
            <person name="Matzkin L."/>
            <person name="McAllister B."/>
            <person name="McBride C.S."/>
            <person name="McKernan B."/>
            <person name="McKernan K."/>
            <person name="Mendez-Lago M."/>
            <person name="Minx P."/>
            <person name="Mollenhauer M.U."/>
            <person name="Montooth K."/>
            <person name="Mount S.M."/>
            <person name="Mu X."/>
            <person name="Myers E."/>
            <person name="Negre B."/>
            <person name="Newfeld S."/>
            <person name="Nielsen R."/>
            <person name="Noor M.A."/>
            <person name="O'Grady P."/>
            <person name="Pachter L."/>
            <person name="Papaceit M."/>
            <person name="Parisi M.J."/>
            <person name="Parisi M."/>
            <person name="Parts L."/>
            <person name="Pedersen J.S."/>
            <person name="Pesole G."/>
            <person name="Phillippy A.M."/>
            <person name="Ponting C.P."/>
            <person name="Pop M."/>
            <person name="Porcelli D."/>
            <person name="Powell J.R."/>
            <person name="Prohaska S."/>
            <person name="Pruitt K."/>
            <person name="Puig M."/>
            <person name="Quesneville H."/>
            <person name="Ram K.R."/>
            <person name="Rand D."/>
            <person name="Rasmussen M.D."/>
            <person name="Reed L.K."/>
            <person name="Reenan R."/>
            <person name="Reily A."/>
            <person name="Remington K.A."/>
            <person name="Rieger T.T."/>
            <person name="Ritchie M.G."/>
            <person name="Robin C."/>
            <person name="Rogers Y.H."/>
            <person name="Rohde C."/>
            <person name="Rozas J."/>
            <person name="Rubenfield M.J."/>
            <person name="Ruiz A."/>
            <person name="Russo S."/>
            <person name="Salzberg S.L."/>
            <person name="Sanchez-Gracia A."/>
            <person name="Saranga D.J."/>
            <person name="Sato H."/>
            <person name="Schaeffer S.W."/>
            <person name="Schatz M.C."/>
            <person name="Schlenke T."/>
            <person name="Schwartz R."/>
            <person name="Segarra C."/>
            <person name="Singh R.S."/>
            <person name="Sirot L."/>
            <person name="Sirota M."/>
            <person name="Sisneros N.B."/>
            <person name="Smith C.D."/>
            <person name="Smith T.F."/>
            <person name="Spieth J."/>
            <person name="Stage D.E."/>
            <person name="Stark A."/>
            <person name="Stephan W."/>
            <person name="Strausberg R.L."/>
            <person name="Strempel S."/>
            <person name="Sturgill D."/>
            <person name="Sutton G."/>
            <person name="Sutton G.G."/>
            <person name="Tao W."/>
            <person name="Teichmann S."/>
            <person name="Tobari Y.N."/>
            <person name="Tomimura Y."/>
            <person name="Tsolas J.M."/>
            <person name="Valente V.L."/>
            <person name="Venter E."/>
            <person name="Venter J.C."/>
            <person name="Vicario S."/>
            <person name="Vieira F.G."/>
            <person name="Vilella A.J."/>
            <person name="Villasante A."/>
            <person name="Walenz B."/>
            <person name="Wang J."/>
            <person name="Wasserman M."/>
            <person name="Watts T."/>
            <person name="Wilson D."/>
            <person name="Wilson R.K."/>
            <person name="Wing R.A."/>
            <person name="Wolfner M.F."/>
            <person name="Wong A."/>
            <person name="Wong G.K."/>
            <person name="Wu C.I."/>
            <person name="Wu G."/>
            <person name="Yamamoto D."/>
            <person name="Yang H.P."/>
            <person name="Yang S.P."/>
            <person name="Yorke J.A."/>
            <person name="Yoshida K."/>
            <person name="Zdobnov E."/>
            <person name="Zhang P."/>
            <person name="Zhang Y."/>
            <person name="Zimin A.V."/>
            <person name="Baldwin J."/>
            <person name="Abdouelleil A."/>
            <person name="Abdulkadir J."/>
            <person name="Abebe A."/>
            <person name="Abera B."/>
            <person name="Abreu J."/>
            <person name="Acer S.C."/>
            <person name="Aftuck L."/>
            <person name="Alexander A."/>
            <person name="An P."/>
            <person name="Anderson E."/>
            <person name="Anderson S."/>
            <person name="Arachi H."/>
            <person name="Azer M."/>
            <person name="Bachantsang P."/>
            <person name="Barry A."/>
            <person name="Bayul T."/>
            <person name="Berlin A."/>
            <person name="Bessette D."/>
            <person name="Bloom T."/>
            <person name="Blye J."/>
            <person name="Boguslavskiy L."/>
            <person name="Bonnet C."/>
            <person name="Boukhgalter B."/>
            <person name="Bourzgui I."/>
            <person name="Brown A."/>
            <person name="Cahill P."/>
            <person name="Channer S."/>
            <person name="Cheshatsang Y."/>
            <person name="Chuda L."/>
            <person name="Citroen M."/>
            <person name="Collymore A."/>
            <person name="Cooke P."/>
            <person name="Costello M."/>
            <person name="D'Aco K."/>
            <person name="Daza R."/>
            <person name="De Haan G."/>
            <person name="DeGray S."/>
            <person name="DeMaso C."/>
            <person name="Dhargay N."/>
            <person name="Dooley K."/>
            <person name="Dooley E."/>
            <person name="Doricent M."/>
            <person name="Dorje P."/>
            <person name="Dorjee K."/>
            <person name="Dupes A."/>
            <person name="Elong R."/>
            <person name="Falk J."/>
            <person name="Farina A."/>
            <person name="Faro S."/>
            <person name="Ferguson D."/>
            <person name="Fisher S."/>
            <person name="Foley C.D."/>
            <person name="Franke A."/>
            <person name="Friedrich D."/>
            <person name="Gadbois L."/>
            <person name="Gearin G."/>
            <person name="Gearin C.R."/>
            <person name="Giannoukos G."/>
            <person name="Goode T."/>
            <person name="Graham J."/>
            <person name="Grandbois E."/>
            <person name="Grewal S."/>
            <person name="Gyaltsen K."/>
            <person name="Hafez N."/>
            <person name="Hagos B."/>
            <person name="Hall J."/>
            <person name="Henson C."/>
            <person name="Hollinger A."/>
            <person name="Honan T."/>
            <person name="Huard M.D."/>
            <person name="Hughes L."/>
            <person name="Hurhula B."/>
            <person name="Husby M.E."/>
            <person name="Kamat A."/>
            <person name="Kanga B."/>
            <person name="Kashin S."/>
            <person name="Khazanovich D."/>
            <person name="Kisner P."/>
            <person name="Lance K."/>
            <person name="Lara M."/>
            <person name="Lee W."/>
            <person name="Lennon N."/>
            <person name="Letendre F."/>
            <person name="LeVine R."/>
            <person name="Lipovsky A."/>
            <person name="Liu X."/>
            <person name="Liu J."/>
            <person name="Liu S."/>
            <person name="Lokyitsang T."/>
            <person name="Lokyitsang Y."/>
            <person name="Lubonja R."/>
            <person name="Lui A."/>
            <person name="MacDonald P."/>
            <person name="Magnisalis V."/>
            <person name="Maru K."/>
            <person name="Matthews C."/>
            <person name="McCusker W."/>
            <person name="McDonough S."/>
            <person name="Mehta T."/>
            <person name="Meldrim J."/>
            <person name="Meneus L."/>
            <person name="Mihai O."/>
            <person name="Mihalev A."/>
            <person name="Mihova T."/>
            <person name="Mittelman R."/>
            <person name="Mlenga V."/>
            <person name="Montmayeur A."/>
            <person name="Mulrain L."/>
            <person name="Navidi A."/>
            <person name="Naylor J."/>
            <person name="Negash T."/>
            <person name="Nguyen T."/>
            <person name="Nguyen N."/>
            <person name="Nicol R."/>
            <person name="Norbu C."/>
            <person name="Norbu N."/>
            <person name="Novod N."/>
            <person name="O'Neill B."/>
            <person name="Osman S."/>
            <person name="Markiewicz E."/>
            <person name="Oyono O.L."/>
            <person name="Patti C."/>
            <person name="Phunkhang P."/>
            <person name="Pierre F."/>
            <person name="Priest M."/>
            <person name="Raghuraman S."/>
            <person name="Rege F."/>
            <person name="Reyes R."/>
            <person name="Rise C."/>
            <person name="Rogov P."/>
            <person name="Ross K."/>
            <person name="Ryan E."/>
            <person name="Settipalli S."/>
            <person name="Shea T."/>
            <person name="Sherpa N."/>
            <person name="Shi L."/>
            <person name="Shih D."/>
            <person name="Sparrow T."/>
            <person name="Spaulding J."/>
            <person name="Stalker J."/>
            <person name="Stange-Thomann N."/>
            <person name="Stavropoulos S."/>
            <person name="Stone C."/>
            <person name="Strader C."/>
            <person name="Tesfaye S."/>
            <person name="Thomson T."/>
            <person name="Thoulutsang Y."/>
            <person name="Thoulutsang D."/>
            <person name="Topham K."/>
            <person name="Topping I."/>
            <person name="Tsamla T."/>
            <person name="Vassiliev H."/>
            <person name="Vo A."/>
            <person name="Wangchuk T."/>
            <person name="Wangdi T."/>
            <person name="Weiand M."/>
            <person name="Wilkinson J."/>
            <person name="Wilson A."/>
            <person name="Yadav S."/>
            <person name="Young G."/>
            <person name="Yu Q."/>
            <person name="Zembek L."/>
            <person name="Zhong D."/>
            <person name="Zimmer A."/>
            <person name="Zwirko Z."/>
            <person name="Jaffe D.B."/>
            <person name="Alvarez P."/>
            <person name="Brockman W."/>
            <person name="Butler J."/>
            <person name="Chin C."/>
            <person name="Gnerre S."/>
            <person name="Grabherr M."/>
            <person name="Kleber M."/>
            <person name="Mauceli E."/>
            <person name="MacCallum I."/>
        </authorList>
    </citation>
    <scope>NUCLEOTIDE SEQUENCE [LARGE SCALE GENOMIC DNA]</scope>
    <source>
        <strain evidence="3">Tucson 15010-1051.87</strain>
    </source>
</reference>
<dbReference type="AlphaFoldDB" id="B4M8P0"/>
<dbReference type="OrthoDB" id="409374at2759"/>
<dbReference type="HOGENOM" id="CLU_2029146_0_0_1"/>
<dbReference type="InParanoid" id="B4M8P0"/>
<dbReference type="Proteomes" id="UP000008792">
    <property type="component" value="Unassembled WGS sequence"/>
</dbReference>
<dbReference type="eggNOG" id="KOG1218">
    <property type="taxonomic scope" value="Eukaryota"/>
</dbReference>
<dbReference type="EMBL" id="CH940654">
    <property type="protein sequence ID" value="EDW57566.1"/>
    <property type="molecule type" value="Genomic_DNA"/>
</dbReference>
<dbReference type="KEGG" id="dvi:6634029"/>
<dbReference type="PhylomeDB" id="B4M8P0"/>
<dbReference type="FunCoup" id="B4M8P0">
    <property type="interactions" value="45"/>
</dbReference>
<accession>B4M8P0</accession>
<feature type="signal peptide" evidence="1">
    <location>
        <begin position="1"/>
        <end position="25"/>
    </location>
</feature>
<organism evidence="2 3">
    <name type="scientific">Drosophila virilis</name>
    <name type="common">Fruit fly</name>
    <dbReference type="NCBI Taxonomy" id="7244"/>
    <lineage>
        <taxon>Eukaryota</taxon>
        <taxon>Metazoa</taxon>
        <taxon>Ecdysozoa</taxon>
        <taxon>Arthropoda</taxon>
        <taxon>Hexapoda</taxon>
        <taxon>Insecta</taxon>
        <taxon>Pterygota</taxon>
        <taxon>Neoptera</taxon>
        <taxon>Endopterygota</taxon>
        <taxon>Diptera</taxon>
        <taxon>Brachycera</taxon>
        <taxon>Muscomorpha</taxon>
        <taxon>Ephydroidea</taxon>
        <taxon>Drosophilidae</taxon>
        <taxon>Drosophila</taxon>
    </lineage>
</organism>
<dbReference type="OMA" id="GNCECGP"/>
<evidence type="ECO:0000313" key="3">
    <source>
        <dbReference type="Proteomes" id="UP000008792"/>
    </source>
</evidence>
<dbReference type="Gene3D" id="2.10.25.10">
    <property type="entry name" value="Laminin"/>
    <property type="match status" value="1"/>
</dbReference>
<evidence type="ECO:0000256" key="1">
    <source>
        <dbReference type="SAM" id="SignalP"/>
    </source>
</evidence>
<protein>
    <recommendedName>
        <fullName evidence="4">EGF-like domain-containing protein</fullName>
    </recommendedName>
</protein>
<feature type="chain" id="PRO_5002817445" description="EGF-like domain-containing protein" evidence="1">
    <location>
        <begin position="26"/>
        <end position="122"/>
    </location>
</feature>
<keyword evidence="3" id="KW-1185">Reference proteome</keyword>
<gene>
    <name evidence="2" type="primary">Dvir\GJ18074</name>
    <name evidence="2" type="ORF">Dvir_GJ18074</name>
</gene>
<sequence>MLSHIKISGLLIICLTLSLPRHTLGQFWKLSQYENWKREMLASRESGICYKTQFVNTLNPELRQRQISYCCDGYVNRGSSEILKCEPICAEDCAHGICLSPGYCECAPGYNRERAQCRKHGD</sequence>
<proteinExistence type="predicted"/>
<name>B4M8P0_DROVI</name>
<evidence type="ECO:0008006" key="4">
    <source>
        <dbReference type="Google" id="ProtNLM"/>
    </source>
</evidence>
<keyword evidence="1" id="KW-0732">Signal</keyword>
<evidence type="ECO:0000313" key="2">
    <source>
        <dbReference type="EMBL" id="EDW57566.1"/>
    </source>
</evidence>